<evidence type="ECO:0000313" key="2">
    <source>
        <dbReference type="Proteomes" id="UP000054926"/>
    </source>
</evidence>
<gene>
    <name evidence="1" type="ORF">Lste_2841</name>
</gene>
<dbReference type="Gene3D" id="3.90.1140.10">
    <property type="entry name" value="Cyclic phosphodiesterase"/>
    <property type="match status" value="1"/>
</dbReference>
<dbReference type="PATRIC" id="fig|947033.5.peg.3013"/>
<dbReference type="SUPFAM" id="SSF55144">
    <property type="entry name" value="LigT-like"/>
    <property type="match status" value="1"/>
</dbReference>
<organism evidence="1 2">
    <name type="scientific">Legionella steelei</name>
    <dbReference type="NCBI Taxonomy" id="947033"/>
    <lineage>
        <taxon>Bacteria</taxon>
        <taxon>Pseudomonadati</taxon>
        <taxon>Pseudomonadota</taxon>
        <taxon>Gammaproteobacteria</taxon>
        <taxon>Legionellales</taxon>
        <taxon>Legionellaceae</taxon>
        <taxon>Legionella</taxon>
    </lineage>
</organism>
<dbReference type="EMBL" id="LNYY01000019">
    <property type="protein sequence ID" value="KTD69683.1"/>
    <property type="molecule type" value="Genomic_DNA"/>
</dbReference>
<dbReference type="Pfam" id="PF13563">
    <property type="entry name" value="2_5_RNA_ligase2"/>
    <property type="match status" value="1"/>
</dbReference>
<evidence type="ECO:0000313" key="1">
    <source>
        <dbReference type="EMBL" id="KTD69683.1"/>
    </source>
</evidence>
<dbReference type="AlphaFoldDB" id="A0A0W0ZLM6"/>
<dbReference type="Proteomes" id="UP000054926">
    <property type="component" value="Unassembled WGS sequence"/>
</dbReference>
<name>A0A0W0ZLM6_9GAMM</name>
<dbReference type="STRING" id="947033.Lste_2841"/>
<keyword evidence="2" id="KW-1185">Reference proteome</keyword>
<proteinExistence type="predicted"/>
<accession>A0A0W0ZLM6</accession>
<protein>
    <submittedName>
        <fullName evidence="1">Uncharacterized protein</fullName>
    </submittedName>
</protein>
<sequence length="200" mass="22877">MIKELNQYLAQQGLFAAYQITPYLQQHPLHITLYLADYSPQKIPAILRTTKELAKQQKPILFSTAEFIPSRSGYVMLTVRHDKTIHELSNKTLNVLAHFRNPHASIPAWAAQDPERQALFRQYGSPSVLDYFNPHFSIFSAESLNTQQSTFLYQQLHKLIHQFSQSHQTQIEEHVDAIGVGIADTHGQIVKELAVFTLEP</sequence>
<dbReference type="InterPro" id="IPR009097">
    <property type="entry name" value="Cyclic_Pdiesterase"/>
</dbReference>
<comment type="caution">
    <text evidence="1">The sequence shown here is derived from an EMBL/GenBank/DDBJ whole genome shotgun (WGS) entry which is preliminary data.</text>
</comment>
<reference evidence="1 2" key="1">
    <citation type="submission" date="2015-11" db="EMBL/GenBank/DDBJ databases">
        <title>Genomic analysis of 38 Legionella species identifies large and diverse effector repertoires.</title>
        <authorList>
            <person name="Burstein D."/>
            <person name="Amaro F."/>
            <person name="Zusman T."/>
            <person name="Lifshitz Z."/>
            <person name="Cohen O."/>
            <person name="Gilbert J.A."/>
            <person name="Pupko T."/>
            <person name="Shuman H.A."/>
            <person name="Segal G."/>
        </authorList>
    </citation>
    <scope>NUCLEOTIDE SEQUENCE [LARGE SCALE GENOMIC DNA]</scope>
    <source>
        <strain evidence="1 2">IMVS3376</strain>
    </source>
</reference>